<protein>
    <submittedName>
        <fullName evidence="1">Uncharacterized protein</fullName>
    </submittedName>
</protein>
<accession>A0AAV7I543</accession>
<gene>
    <name evidence="1" type="ORF">KQX54_020987</name>
</gene>
<reference evidence="1 2" key="1">
    <citation type="journal article" date="2021" name="J. Hered.">
        <title>A chromosome-level genome assembly of the parasitoid wasp, Cotesia glomerata (Hymenoptera: Braconidae).</title>
        <authorList>
            <person name="Pinto B.J."/>
            <person name="Weis J.J."/>
            <person name="Gamble T."/>
            <person name="Ode P.J."/>
            <person name="Paul R."/>
            <person name="Zaspel J.M."/>
        </authorList>
    </citation>
    <scope>NUCLEOTIDE SEQUENCE [LARGE SCALE GENOMIC DNA]</scope>
    <source>
        <strain evidence="1">CgM1</strain>
    </source>
</reference>
<sequence>MSIEGRQERKRSECCRWLRELPGAGAAYNSPRIEEEHLTDATVSVTRTGTEALLAEDQAYAHIYTRCLYEIDSAAGNEAQYAETNVDRGVCGCYDQMY</sequence>
<evidence type="ECO:0000313" key="1">
    <source>
        <dbReference type="EMBL" id="KAH0541079.1"/>
    </source>
</evidence>
<proteinExistence type="predicted"/>
<evidence type="ECO:0000313" key="2">
    <source>
        <dbReference type="Proteomes" id="UP000826195"/>
    </source>
</evidence>
<keyword evidence="2" id="KW-1185">Reference proteome</keyword>
<dbReference type="AlphaFoldDB" id="A0AAV7I543"/>
<organism evidence="1 2">
    <name type="scientific">Cotesia glomerata</name>
    <name type="common">Lepidopteran parasitic wasp</name>
    <name type="synonym">Apanteles glomeratus</name>
    <dbReference type="NCBI Taxonomy" id="32391"/>
    <lineage>
        <taxon>Eukaryota</taxon>
        <taxon>Metazoa</taxon>
        <taxon>Ecdysozoa</taxon>
        <taxon>Arthropoda</taxon>
        <taxon>Hexapoda</taxon>
        <taxon>Insecta</taxon>
        <taxon>Pterygota</taxon>
        <taxon>Neoptera</taxon>
        <taxon>Endopterygota</taxon>
        <taxon>Hymenoptera</taxon>
        <taxon>Apocrita</taxon>
        <taxon>Ichneumonoidea</taxon>
        <taxon>Braconidae</taxon>
        <taxon>Microgastrinae</taxon>
        <taxon>Cotesia</taxon>
    </lineage>
</organism>
<name>A0AAV7I543_COTGL</name>
<dbReference type="EMBL" id="JAHXZJ010002609">
    <property type="protein sequence ID" value="KAH0541079.1"/>
    <property type="molecule type" value="Genomic_DNA"/>
</dbReference>
<dbReference type="Proteomes" id="UP000826195">
    <property type="component" value="Unassembled WGS sequence"/>
</dbReference>
<comment type="caution">
    <text evidence="1">The sequence shown here is derived from an EMBL/GenBank/DDBJ whole genome shotgun (WGS) entry which is preliminary data.</text>
</comment>